<dbReference type="NCBIfam" id="NF008439">
    <property type="entry name" value="PRK11282.1"/>
    <property type="match status" value="1"/>
</dbReference>
<keyword evidence="2" id="KW-0274">FAD</keyword>
<dbReference type="Gene3D" id="3.30.465.10">
    <property type="match status" value="1"/>
</dbReference>
<dbReference type="Proteomes" id="UP000293912">
    <property type="component" value="Chromosome"/>
</dbReference>
<dbReference type="EC" id="1.-.-.-" evidence="4"/>
<dbReference type="EMBL" id="CP037867">
    <property type="protein sequence ID" value="QBM26256.1"/>
    <property type="molecule type" value="Genomic_DNA"/>
</dbReference>
<evidence type="ECO:0000313" key="5">
    <source>
        <dbReference type="Proteomes" id="UP000293912"/>
    </source>
</evidence>
<dbReference type="PANTHER" id="PTHR11748:SF103">
    <property type="entry name" value="GLYCOLATE OXIDASE SUBUNIT GLCE"/>
    <property type="match status" value="1"/>
</dbReference>
<reference evidence="4 5" key="1">
    <citation type="submission" date="2019-03" db="EMBL/GenBank/DDBJ databases">
        <authorList>
            <person name="Sebastian G."/>
            <person name="Baumann P."/>
            <person name="Ruckert C."/>
            <person name="Kalinowski J."/>
            <person name="Nebel B."/>
            <person name="Takors R."/>
            <person name="Blombach B."/>
        </authorList>
    </citation>
    <scope>NUCLEOTIDE SEQUENCE [LARGE SCALE GENOMIC DNA]</scope>
    <source>
        <strain evidence="4 5">DSM 1084</strain>
    </source>
</reference>
<feature type="domain" description="FAD-binding PCMH-type" evidence="3">
    <location>
        <begin position="1"/>
        <end position="178"/>
    </location>
</feature>
<dbReference type="InterPro" id="IPR016164">
    <property type="entry name" value="FAD-linked_Oxase-like_C"/>
</dbReference>
<dbReference type="Pfam" id="PF01565">
    <property type="entry name" value="FAD_binding_4"/>
    <property type="match status" value="1"/>
</dbReference>
<dbReference type="InterPro" id="IPR006094">
    <property type="entry name" value="Oxid_FAD_bind_N"/>
</dbReference>
<accession>A0A4P6WUV0</accession>
<protein>
    <submittedName>
        <fullName evidence="4">Putative FAD-linked oxidoreductase</fullName>
        <ecNumber evidence="4">1.-.-.-</ecNumber>
    </submittedName>
</protein>
<keyword evidence="4" id="KW-0560">Oxidoreductase</keyword>
<dbReference type="InterPro" id="IPR036318">
    <property type="entry name" value="FAD-bd_PCMH-like_sf"/>
</dbReference>
<dbReference type="GO" id="GO:0071949">
    <property type="term" value="F:FAD binding"/>
    <property type="evidence" value="ECO:0007669"/>
    <property type="project" value="InterPro"/>
</dbReference>
<gene>
    <name evidence="4" type="ORF">HPF_01105</name>
</gene>
<dbReference type="SUPFAM" id="SSF55103">
    <property type="entry name" value="FAD-linked oxidases, C-terminal domain"/>
    <property type="match status" value="1"/>
</dbReference>
<dbReference type="GO" id="GO:0016491">
    <property type="term" value="F:oxidoreductase activity"/>
    <property type="evidence" value="ECO:0007669"/>
    <property type="project" value="UniProtKB-KW"/>
</dbReference>
<dbReference type="KEGG" id="hpse:HPF_01105"/>
<proteinExistence type="predicted"/>
<keyword evidence="1" id="KW-0285">Flavoprotein</keyword>
<dbReference type="RefSeq" id="WP_424955185.1">
    <property type="nucleotide sequence ID" value="NZ_CP037867.1"/>
</dbReference>
<evidence type="ECO:0000256" key="2">
    <source>
        <dbReference type="ARBA" id="ARBA00022827"/>
    </source>
</evidence>
<sequence length="378" mass="39881">MAAMQNSLTNDTPHALIDQVRAAVAARTPLRIRGGDTKAFHGEPVSGQTLDTRAFSGIVAHEPSELVITVRAGTPLAEVEAALAEKGQHLPFDPPHFGAGSTIGGAVAAGLAGPARATAGGVRDYVLGAQFINGQAEWLTFGGQVMKNVAGYDISRALAGSMGTLGVITHLSLKVLPVAPAEATLVFKMGQHDALEQLHRWGGQPLPLNASCWVKDDTAPDAPELLFVRLRGAAAAVEAASERLAREAGGQSMDNAQAGPDWAACRDQTLPFFNAPSPDLCLWRLSLPQTAPVLELPFAQLIEWQGAQRWLWAPALAATPIRAAAARMQGHATLFRAGADGAPGVRRFDAENPALQAITKRLREAFDPLGLFNQNKMG</sequence>
<dbReference type="InterPro" id="IPR016169">
    <property type="entry name" value="FAD-bd_PCMH_sub2"/>
</dbReference>
<dbReference type="AlphaFoldDB" id="A0A4P6WUV0"/>
<organism evidence="4 5">
    <name type="scientific">Hydrogenophaga pseudoflava</name>
    <name type="common">Pseudomonas carboxydoflava</name>
    <dbReference type="NCBI Taxonomy" id="47421"/>
    <lineage>
        <taxon>Bacteria</taxon>
        <taxon>Pseudomonadati</taxon>
        <taxon>Pseudomonadota</taxon>
        <taxon>Betaproteobacteria</taxon>
        <taxon>Burkholderiales</taxon>
        <taxon>Comamonadaceae</taxon>
        <taxon>Hydrogenophaga</taxon>
    </lineage>
</organism>
<dbReference type="PANTHER" id="PTHR11748">
    <property type="entry name" value="D-LACTATE DEHYDROGENASE"/>
    <property type="match status" value="1"/>
</dbReference>
<dbReference type="PROSITE" id="PS51387">
    <property type="entry name" value="FAD_PCMH"/>
    <property type="match status" value="1"/>
</dbReference>
<evidence type="ECO:0000259" key="3">
    <source>
        <dbReference type="PROSITE" id="PS51387"/>
    </source>
</evidence>
<keyword evidence="5" id="KW-1185">Reference proteome</keyword>
<dbReference type="SUPFAM" id="SSF56176">
    <property type="entry name" value="FAD-binding/transporter-associated domain-like"/>
    <property type="match status" value="1"/>
</dbReference>
<dbReference type="InterPro" id="IPR016166">
    <property type="entry name" value="FAD-bd_PCMH"/>
</dbReference>
<evidence type="ECO:0000256" key="1">
    <source>
        <dbReference type="ARBA" id="ARBA00022630"/>
    </source>
</evidence>
<evidence type="ECO:0000313" key="4">
    <source>
        <dbReference type="EMBL" id="QBM26256.1"/>
    </source>
</evidence>
<name>A0A4P6WUV0_HYDPS</name>